<dbReference type="InterPro" id="IPR048846">
    <property type="entry name" value="PaaX-like_central"/>
</dbReference>
<evidence type="ECO:0000256" key="1">
    <source>
        <dbReference type="SAM" id="Phobius"/>
    </source>
</evidence>
<dbReference type="GO" id="GO:0006351">
    <property type="term" value="P:DNA-templated transcription"/>
    <property type="evidence" value="ECO:0007669"/>
    <property type="project" value="TreeGrafter"/>
</dbReference>
<organism evidence="3 4">
    <name type="scientific">Candidatus Ryanbacteria bacterium RIFCSPLOWO2_02_FULL_47_14</name>
    <dbReference type="NCBI Taxonomy" id="1802129"/>
    <lineage>
        <taxon>Bacteria</taxon>
        <taxon>Candidatus Ryaniibacteriota</taxon>
    </lineage>
</organism>
<comment type="caution">
    <text evidence="3">The sequence shown here is derived from an EMBL/GenBank/DDBJ whole genome shotgun (WGS) entry which is preliminary data.</text>
</comment>
<keyword evidence="1" id="KW-0812">Transmembrane</keyword>
<keyword evidence="1" id="KW-1133">Transmembrane helix</keyword>
<feature type="transmembrane region" description="Helical" evidence="1">
    <location>
        <begin position="20"/>
        <end position="43"/>
    </location>
</feature>
<protein>
    <recommendedName>
        <fullName evidence="2">Transcriptional repressor PaaX-like central Cas2-like domain-containing protein</fullName>
    </recommendedName>
</protein>
<reference evidence="3 4" key="1">
    <citation type="journal article" date="2016" name="Nat. Commun.">
        <title>Thousands of microbial genomes shed light on interconnected biogeochemical processes in an aquifer system.</title>
        <authorList>
            <person name="Anantharaman K."/>
            <person name="Brown C.T."/>
            <person name="Hug L.A."/>
            <person name="Sharon I."/>
            <person name="Castelle C.J."/>
            <person name="Probst A.J."/>
            <person name="Thomas B.C."/>
            <person name="Singh A."/>
            <person name="Wilkins M.J."/>
            <person name="Karaoz U."/>
            <person name="Brodie E.L."/>
            <person name="Williams K.H."/>
            <person name="Hubbard S.S."/>
            <person name="Banfield J.F."/>
        </authorList>
    </citation>
    <scope>NUCLEOTIDE SEQUENCE [LARGE SCALE GENOMIC DNA]</scope>
</reference>
<accession>A0A1G2H1V7</accession>
<dbReference type="SUPFAM" id="SSF143430">
    <property type="entry name" value="TTP0101/SSO1404-like"/>
    <property type="match status" value="1"/>
</dbReference>
<dbReference type="EMBL" id="MHNZ01000022">
    <property type="protein sequence ID" value="OGZ56221.1"/>
    <property type="molecule type" value="Genomic_DNA"/>
</dbReference>
<dbReference type="Gene3D" id="3.30.70.2650">
    <property type="match status" value="1"/>
</dbReference>
<name>A0A1G2H1V7_9BACT</name>
<sequence>MTKYKYYFKKPKGEITKDVLLWLAISGAIIAAVAAPKAVSILLREFSKKYPHKKKSSDSAFRRLLKDGSINIEQRGPQIYISLTEQGRRRAGWLQINNLKIKKQKKWDRNWRIVMFDIPHSHRIVREALRGFLKNFGFLPFQKSVWIHPFDCKDEVELLKDFFKLSASEISLVVARDIGDDRTLRKHFRL</sequence>
<evidence type="ECO:0000313" key="3">
    <source>
        <dbReference type="EMBL" id="OGZ56221.1"/>
    </source>
</evidence>
<dbReference type="PANTHER" id="PTHR30319:SF1">
    <property type="entry name" value="TRANSCRIPTIONAL REPRESSOR PAAX"/>
    <property type="match status" value="1"/>
</dbReference>
<dbReference type="Proteomes" id="UP000177954">
    <property type="component" value="Unassembled WGS sequence"/>
</dbReference>
<evidence type="ECO:0000259" key="2">
    <source>
        <dbReference type="Pfam" id="PF20803"/>
    </source>
</evidence>
<proteinExistence type="predicted"/>
<evidence type="ECO:0000313" key="4">
    <source>
        <dbReference type="Proteomes" id="UP000177954"/>
    </source>
</evidence>
<gene>
    <name evidence="3" type="ORF">A3J04_01875</name>
</gene>
<keyword evidence="1" id="KW-0472">Membrane</keyword>
<dbReference type="PANTHER" id="PTHR30319">
    <property type="entry name" value="PHENYLACETIC ACID REGULATOR-RELATED TRANSCRIPTIONAL REPRESSOR"/>
    <property type="match status" value="1"/>
</dbReference>
<dbReference type="STRING" id="1802129.A3J04_01875"/>
<dbReference type="Pfam" id="PF20803">
    <property type="entry name" value="PaaX_M"/>
    <property type="match status" value="1"/>
</dbReference>
<feature type="domain" description="Transcriptional repressor PaaX-like central Cas2-like" evidence="2">
    <location>
        <begin position="105"/>
        <end position="179"/>
    </location>
</feature>
<dbReference type="AlphaFoldDB" id="A0A1G2H1V7"/>